<gene>
    <name evidence="1" type="ORF">B0I03_10541</name>
</gene>
<evidence type="ECO:0000313" key="2">
    <source>
        <dbReference type="Proteomes" id="UP000249620"/>
    </source>
</evidence>
<dbReference type="GO" id="GO:0004553">
    <property type="term" value="F:hydrolase activity, hydrolyzing O-glycosyl compounds"/>
    <property type="evidence" value="ECO:0007669"/>
    <property type="project" value="UniProtKB-ARBA"/>
</dbReference>
<evidence type="ECO:0008006" key="3">
    <source>
        <dbReference type="Google" id="ProtNLM"/>
    </source>
</evidence>
<dbReference type="Proteomes" id="UP000249620">
    <property type="component" value="Unassembled WGS sequence"/>
</dbReference>
<keyword evidence="2" id="KW-1185">Reference proteome</keyword>
<dbReference type="EMBL" id="QLMI01000005">
    <property type="protein sequence ID" value="RAK21609.1"/>
    <property type="molecule type" value="Genomic_DNA"/>
</dbReference>
<organism evidence="1 2">
    <name type="scientific">Flavobacterium aquaticum</name>
    <dbReference type="NCBI Taxonomy" id="1236486"/>
    <lineage>
        <taxon>Bacteria</taxon>
        <taxon>Pseudomonadati</taxon>
        <taxon>Bacteroidota</taxon>
        <taxon>Flavobacteriia</taxon>
        <taxon>Flavobacteriales</taxon>
        <taxon>Flavobacteriaceae</taxon>
        <taxon>Flavobacterium</taxon>
    </lineage>
</organism>
<protein>
    <recommendedName>
        <fullName evidence="3">Concanavalin A-like lectin/glucanase superfamily protein</fullName>
    </recommendedName>
</protein>
<name>A0A327YUB0_9FLAO</name>
<sequence>MKLGNLNINNVKLGNTQIQKAYLGNNLVWEYFNKISNSDGVYSYTKLNQNYLGNCVRIRNEFNNNEQDFGFSGDTVDINAIKTFLGKNQIPYSEDFTHASWNYISNITRTANVAIDPLSGSTADKLIPTSNGNYIGVNNTVSPQIKGKEITISVYAKAGEMDEIWVGGIFGNEASRFNLTSGTIVSDGSNVTSSSIENISNGWYRCIVTYIFQNTIGNNYLYTGFRVATSSANGSDGLFVWGAQLEVDGLTAYQSTNGSRYGVGRIVKMYDQSKKNLIEVSEPTSTIGLAGNVTYESFSGWTGLPFTNCVRFNDGSTSRFIYNGNVGVQGQPLTYSFYIIMDDLSEPQIGEPNDSNADFIIFNSLNNNTSRPTSTKTDLGNGVWRIEAYRSNWEYGNTGIVKYNTQSPKGFRVTGFQCEVGSTATTYQQTKGAFKQTTANSQPYLVWDNDDNCYSGFFAHDLRLLNYSGLTGTTGYTIYNEVLNNQTTTSSAKGIVTIFGGVIGDVNYLSRHRVSSTNLILTETRFGGSITSAISSPTSSFNLNVINKIASTFQTDNVKSYLNGVSSGSDISAGVTNSSNIILGAFNLTTEPFNGFIKETIIYTEPKNNDFLETITT</sequence>
<comment type="caution">
    <text evidence="1">The sequence shown here is derived from an EMBL/GenBank/DDBJ whole genome shotgun (WGS) entry which is preliminary data.</text>
</comment>
<dbReference type="InterPro" id="IPR013320">
    <property type="entry name" value="ConA-like_dom_sf"/>
</dbReference>
<reference evidence="1 2" key="1">
    <citation type="submission" date="2018-06" db="EMBL/GenBank/DDBJ databases">
        <title>Genomic Encyclopedia of Type Strains, Phase III (KMG-III): the genomes of soil and plant-associated and newly described type strains.</title>
        <authorList>
            <person name="Whitman W."/>
        </authorList>
    </citation>
    <scope>NUCLEOTIDE SEQUENCE [LARGE SCALE GENOMIC DNA]</scope>
    <source>
        <strain evidence="1 2">CGMCC 1.12398</strain>
    </source>
</reference>
<evidence type="ECO:0000313" key="1">
    <source>
        <dbReference type="EMBL" id="RAK21609.1"/>
    </source>
</evidence>
<dbReference type="GO" id="GO:0005975">
    <property type="term" value="P:carbohydrate metabolic process"/>
    <property type="evidence" value="ECO:0007669"/>
    <property type="project" value="UniProtKB-ARBA"/>
</dbReference>
<proteinExistence type="predicted"/>
<dbReference type="AlphaFoldDB" id="A0A327YUB0"/>
<accession>A0A327YUB0</accession>
<dbReference type="SUPFAM" id="SSF49899">
    <property type="entry name" value="Concanavalin A-like lectins/glucanases"/>
    <property type="match status" value="1"/>
</dbReference>